<dbReference type="RefSeq" id="WP_270027566.1">
    <property type="nucleotide sequence ID" value="NZ_JAPDDP010000048.1"/>
</dbReference>
<reference evidence="2" key="1">
    <citation type="submission" date="2022-10" db="EMBL/GenBank/DDBJ databases">
        <title>The WGS of Solirubrobacter phytolaccae KCTC 29190.</title>
        <authorList>
            <person name="Jiang Z."/>
        </authorList>
    </citation>
    <scope>NUCLEOTIDE SEQUENCE</scope>
    <source>
        <strain evidence="2">KCTC 29190</strain>
    </source>
</reference>
<dbReference type="Proteomes" id="UP001147653">
    <property type="component" value="Unassembled WGS sequence"/>
</dbReference>
<dbReference type="NCBIfam" id="NF041518">
    <property type="entry name" value="choice_anch_Q"/>
    <property type="match status" value="1"/>
</dbReference>
<name>A0A9X3S9A1_9ACTN</name>
<accession>A0A9X3S9A1</accession>
<comment type="caution">
    <text evidence="2">The sequence shown here is derived from an EMBL/GenBank/DDBJ whole genome shotgun (WGS) entry which is preliminary data.</text>
</comment>
<dbReference type="InterPro" id="IPR011050">
    <property type="entry name" value="Pectin_lyase_fold/virulence"/>
</dbReference>
<dbReference type="SUPFAM" id="SSF51126">
    <property type="entry name" value="Pectin lyase-like"/>
    <property type="match status" value="1"/>
</dbReference>
<dbReference type="InterPro" id="IPR059226">
    <property type="entry name" value="Choice_anch_Q_dom"/>
</dbReference>
<evidence type="ECO:0000313" key="3">
    <source>
        <dbReference type="Proteomes" id="UP001147653"/>
    </source>
</evidence>
<gene>
    <name evidence="2" type="ORF">OJ997_22860</name>
</gene>
<keyword evidence="1" id="KW-0732">Signal</keyword>
<keyword evidence="3" id="KW-1185">Reference proteome</keyword>
<organism evidence="2 3">
    <name type="scientific">Solirubrobacter phytolaccae</name>
    <dbReference type="NCBI Taxonomy" id="1404360"/>
    <lineage>
        <taxon>Bacteria</taxon>
        <taxon>Bacillati</taxon>
        <taxon>Actinomycetota</taxon>
        <taxon>Thermoleophilia</taxon>
        <taxon>Solirubrobacterales</taxon>
        <taxon>Solirubrobacteraceae</taxon>
        <taxon>Solirubrobacter</taxon>
    </lineage>
</organism>
<feature type="chain" id="PRO_5040843117" description="Right handed beta helix domain-containing protein" evidence="1">
    <location>
        <begin position="22"/>
        <end position="534"/>
    </location>
</feature>
<dbReference type="Gene3D" id="2.160.20.10">
    <property type="entry name" value="Single-stranded right-handed beta-helix, Pectin lyase-like"/>
    <property type="match status" value="1"/>
</dbReference>
<proteinExistence type="predicted"/>
<dbReference type="EMBL" id="JAPDDP010000048">
    <property type="protein sequence ID" value="MDA0183169.1"/>
    <property type="molecule type" value="Genomic_DNA"/>
</dbReference>
<dbReference type="AlphaFoldDB" id="A0A9X3S9A1"/>
<protein>
    <recommendedName>
        <fullName evidence="4">Right handed beta helix domain-containing protein</fullName>
    </recommendedName>
</protein>
<feature type="signal peptide" evidence="1">
    <location>
        <begin position="1"/>
        <end position="21"/>
    </location>
</feature>
<evidence type="ECO:0000256" key="1">
    <source>
        <dbReference type="SAM" id="SignalP"/>
    </source>
</evidence>
<evidence type="ECO:0000313" key="2">
    <source>
        <dbReference type="EMBL" id="MDA0183169.1"/>
    </source>
</evidence>
<sequence length="534" mass="54633">MRLFVASVVGLFAVAFAPASAGAAQRWASPTSAQTSGACLAVDPCTLFTALDGATTGDEVVLESGRYVMAAPLTARARVTLRGAGPARPVIVGYELSEDDAVLTFRTGGTLRHLEIQAARGQQDALELQGGVAEDLVLTAAGGNGARIFTSGGGTVVRDVLARSAVQNDSDRAALRLKQSGGPGEITLHNVTALAPGANGIRCEVNNGTVTIVNTLARGAKDIKAAASSHCTASFSNFRTALSPNLVAGTGNQHGDPLLDADGHPLVGSPTIDAGTTDSSLGTTDLAGCPRTLGGAPDIGAYEYTPGACAEPPVEEAPPVGEAPPAAPVPPVTAITTTSAPAPDTVAELPPGVPAPTQGSSMVVSPQGTVRVRQPGTNRFVELEAGAQIPLGSEIDATKGRVTLVTAVAGGLQDGTFWGGRFAVRQDAKGEGMTSLVLKGGSFKGCPKTERASAAASSKKKKPVRKLWSKDKNGRFRTHGHNSVATARGTNWLTEDTCAGTRTRVLEGAVAVRNLKTTRTTLVKAGQSFLVRRR</sequence>
<dbReference type="InterPro" id="IPR012334">
    <property type="entry name" value="Pectin_lyas_fold"/>
</dbReference>
<evidence type="ECO:0008006" key="4">
    <source>
        <dbReference type="Google" id="ProtNLM"/>
    </source>
</evidence>